<feature type="region of interest" description="Disordered" evidence="1">
    <location>
        <begin position="478"/>
        <end position="548"/>
    </location>
</feature>
<feature type="region of interest" description="Disordered" evidence="1">
    <location>
        <begin position="575"/>
        <end position="659"/>
    </location>
</feature>
<evidence type="ECO:0000313" key="2">
    <source>
        <dbReference type="EMBL" id="KAK8480396.1"/>
    </source>
</evidence>
<sequence length="825" mass="92785">MVVSRFLSLAVDHPQHTTPHFALNTTQLGERSKVLLKNLLDDATKTVLETHEKSLVTKLFKIDASSTAIPTVICFFDNMLQLYSPVQVQVCFVVMIVTFVVDQFVSQIIAAAEHGFCGNSCSSESGKRRASLEFQPSVSSNMLQATLTPDVIRNFVKEPNHPAFSSLNDEDSPNWLTTWEVMSQQSRLTFSLEKPENRKKNCEYNKKNSIKEHGIDSIMSKDAKQQGWRCDSLGYFYQASGDDKKLLERNETNTKLLEMNETMRQSSICGLRGSPSFDRSVASSSTSVASGDIVANLNEKEGEAVNNFFKDIDNAVKHIESHISALRLCSKLADATKAAVPHSVHKMPTSLCSTVQAKEHLVKKNEPSHAVEPFPDRDDLQLIQLISQRNEKKDNSNGSHYVLGQSTNDLFDDITSKRRRIRDKEIDQTCKRTVRSNSRVNKEVGNWNVFGMLEADDHKQNETTGCYVHGLRIPTKLGDITKRSPMPVKMPSLTPIDTRGKESSPNIAKLRPKESSPNIAKLRPKESSPNIAKLRPSQSTVSMPGSHKKRLAQEILPQQKKTGKGTLRNQIVLQQQEPEESSSSSSVSSDSEPYSLATEDSSASISSRFDHGGGEESSSSTSSDYRDVGESSRLHATRTQKLIHPVNSEPKKGEGQRLGRLKRLKDKLAVIFHYHHHHHHHHRYNHHDRGDHSHGAEIKAQTKSLWTPLNKLFHPRNINKVDEDKSRKERASIVPVKKQQGGHFPALVGGLMQHLRQSKKSKTCKGGMGRLGKIQYKKNRKAKQLHWWQMFQTHGGLKLPNKRRVKVGFMSKKHKLKVPKLPKLK</sequence>
<proteinExistence type="predicted"/>
<dbReference type="Proteomes" id="UP001396334">
    <property type="component" value="Unassembled WGS sequence"/>
</dbReference>
<feature type="compositionally biased region" description="Polar residues" evidence="1">
    <location>
        <begin position="598"/>
        <end position="607"/>
    </location>
</feature>
<organism evidence="2 3">
    <name type="scientific">Hibiscus sabdariffa</name>
    <name type="common">roselle</name>
    <dbReference type="NCBI Taxonomy" id="183260"/>
    <lineage>
        <taxon>Eukaryota</taxon>
        <taxon>Viridiplantae</taxon>
        <taxon>Streptophyta</taxon>
        <taxon>Embryophyta</taxon>
        <taxon>Tracheophyta</taxon>
        <taxon>Spermatophyta</taxon>
        <taxon>Magnoliopsida</taxon>
        <taxon>eudicotyledons</taxon>
        <taxon>Gunneridae</taxon>
        <taxon>Pentapetalae</taxon>
        <taxon>rosids</taxon>
        <taxon>malvids</taxon>
        <taxon>Malvales</taxon>
        <taxon>Malvaceae</taxon>
        <taxon>Malvoideae</taxon>
        <taxon>Hibiscus</taxon>
    </lineage>
</organism>
<dbReference type="EMBL" id="JBBPBN010001039">
    <property type="protein sequence ID" value="KAK8480396.1"/>
    <property type="molecule type" value="Genomic_DNA"/>
</dbReference>
<gene>
    <name evidence="2" type="ORF">V6N11_072858</name>
</gene>
<accession>A0ABR1ZIS2</accession>
<feature type="compositionally biased region" description="Basic and acidic residues" evidence="1">
    <location>
        <begin position="624"/>
        <end position="633"/>
    </location>
</feature>
<comment type="caution">
    <text evidence="2">The sequence shown here is derived from an EMBL/GenBank/DDBJ whole genome shotgun (WGS) entry which is preliminary data.</text>
</comment>
<evidence type="ECO:0000313" key="3">
    <source>
        <dbReference type="Proteomes" id="UP001396334"/>
    </source>
</evidence>
<protein>
    <submittedName>
        <fullName evidence="2">Uncharacterized protein</fullName>
    </submittedName>
</protein>
<name>A0ABR1ZIS2_9ROSI</name>
<evidence type="ECO:0000256" key="1">
    <source>
        <dbReference type="SAM" id="MobiDB-lite"/>
    </source>
</evidence>
<keyword evidence="3" id="KW-1185">Reference proteome</keyword>
<reference evidence="2 3" key="1">
    <citation type="journal article" date="2024" name="G3 (Bethesda)">
        <title>Genome assembly of Hibiscus sabdariffa L. provides insights into metabolisms of medicinal natural products.</title>
        <authorList>
            <person name="Kim T."/>
        </authorList>
    </citation>
    <scope>NUCLEOTIDE SEQUENCE [LARGE SCALE GENOMIC DNA]</scope>
    <source>
        <strain evidence="2">TK-2024</strain>
        <tissue evidence="2">Old leaves</tissue>
    </source>
</reference>
<feature type="compositionally biased region" description="Low complexity" evidence="1">
    <location>
        <begin position="581"/>
        <end position="595"/>
    </location>
</feature>